<accession>A0A560FHU8</accession>
<comment type="similarity">
    <text evidence="2">Belongs to the dethiobiotin synthetase family.</text>
</comment>
<comment type="subcellular location">
    <subcellularLocation>
        <location evidence="2">Cytoplasm</location>
    </subcellularLocation>
</comment>
<feature type="binding site" evidence="2">
    <location>
        <position position="218"/>
    </location>
    <ligand>
        <name>ATP</name>
        <dbReference type="ChEBI" id="CHEBI:30616"/>
    </ligand>
</feature>
<dbReference type="CDD" id="cd03109">
    <property type="entry name" value="DTBS"/>
    <property type="match status" value="1"/>
</dbReference>
<keyword evidence="2" id="KW-0547">Nucleotide-binding</keyword>
<dbReference type="Gene3D" id="3.40.50.300">
    <property type="entry name" value="P-loop containing nucleotide triphosphate hydrolases"/>
    <property type="match status" value="1"/>
</dbReference>
<dbReference type="Proteomes" id="UP000319859">
    <property type="component" value="Unassembled WGS sequence"/>
</dbReference>
<dbReference type="OrthoDB" id="9802097at2"/>
<comment type="cofactor">
    <cofactor evidence="2">
        <name>Mg(2+)</name>
        <dbReference type="ChEBI" id="CHEBI:18420"/>
    </cofactor>
</comment>
<dbReference type="HAMAP" id="MF_00336">
    <property type="entry name" value="BioD"/>
    <property type="match status" value="1"/>
</dbReference>
<dbReference type="PANTHER" id="PTHR43210:SF5">
    <property type="entry name" value="DETHIOBIOTIN SYNTHETASE"/>
    <property type="match status" value="1"/>
</dbReference>
<keyword evidence="2" id="KW-0479">Metal-binding</keyword>
<feature type="binding site" evidence="2">
    <location>
        <begin position="122"/>
        <end position="125"/>
    </location>
    <ligand>
        <name>ATP</name>
        <dbReference type="ChEBI" id="CHEBI:30616"/>
    </ligand>
</feature>
<comment type="function">
    <text evidence="2">Catalyzes a mechanistically unusual reaction, the ATP-dependent insertion of CO2 between the N7 and N8 nitrogen atoms of 7,8-diaminopelargonic acid (DAPA, also called 7,8-diammoniononanoate) to form a ureido ring.</text>
</comment>
<feature type="binding site" evidence="2">
    <location>
        <position position="18"/>
    </location>
    <ligand>
        <name>Mg(2+)</name>
        <dbReference type="ChEBI" id="CHEBI:18420"/>
    </ligand>
</feature>
<dbReference type="InterPro" id="IPR004472">
    <property type="entry name" value="DTB_synth_BioD"/>
</dbReference>
<dbReference type="GO" id="GO:0005829">
    <property type="term" value="C:cytosol"/>
    <property type="evidence" value="ECO:0007669"/>
    <property type="project" value="TreeGrafter"/>
</dbReference>
<name>A0A560FHU8_9PROT</name>
<feature type="binding site" evidence="2">
    <location>
        <position position="122"/>
    </location>
    <ligand>
        <name>Mg(2+)</name>
        <dbReference type="ChEBI" id="CHEBI:18420"/>
    </ligand>
</feature>
<dbReference type="NCBIfam" id="TIGR00347">
    <property type="entry name" value="bioD"/>
    <property type="match status" value="1"/>
</dbReference>
<comment type="caution">
    <text evidence="3">The sequence shown here is derived from an EMBL/GenBank/DDBJ whole genome shotgun (WGS) entry which is preliminary data.</text>
</comment>
<keyword evidence="2" id="KW-0460">Magnesium</keyword>
<dbReference type="SUPFAM" id="SSF52540">
    <property type="entry name" value="P-loop containing nucleoside triphosphate hydrolases"/>
    <property type="match status" value="1"/>
</dbReference>
<feature type="binding site" evidence="2">
    <location>
        <position position="43"/>
    </location>
    <ligand>
        <name>substrate</name>
    </ligand>
</feature>
<dbReference type="RefSeq" id="WP_145749854.1">
    <property type="nucleotide sequence ID" value="NZ_VITN01000005.1"/>
</dbReference>
<organism evidence="3 4">
    <name type="scientific">Nitrospirillum amazonense</name>
    <dbReference type="NCBI Taxonomy" id="28077"/>
    <lineage>
        <taxon>Bacteria</taxon>
        <taxon>Pseudomonadati</taxon>
        <taxon>Pseudomonadota</taxon>
        <taxon>Alphaproteobacteria</taxon>
        <taxon>Rhodospirillales</taxon>
        <taxon>Azospirillaceae</taxon>
        <taxon>Nitrospirillum</taxon>
    </lineage>
</organism>
<evidence type="ECO:0000256" key="1">
    <source>
        <dbReference type="ARBA" id="ARBA00022756"/>
    </source>
</evidence>
<feature type="binding site" evidence="2">
    <location>
        <begin position="211"/>
        <end position="213"/>
    </location>
    <ligand>
        <name>ATP</name>
        <dbReference type="ChEBI" id="CHEBI:30616"/>
    </ligand>
</feature>
<keyword evidence="2" id="KW-0436">Ligase</keyword>
<comment type="caution">
    <text evidence="2">Lacks conserved residue(s) required for the propagation of feature annotation.</text>
</comment>
<feature type="active site" evidence="2">
    <location>
        <position position="39"/>
    </location>
</feature>
<evidence type="ECO:0000313" key="4">
    <source>
        <dbReference type="Proteomes" id="UP000319859"/>
    </source>
</evidence>
<keyword evidence="2" id="KW-0963">Cytoplasm</keyword>
<evidence type="ECO:0000256" key="2">
    <source>
        <dbReference type="HAMAP-Rule" id="MF_00336"/>
    </source>
</evidence>
<dbReference type="GO" id="GO:0005524">
    <property type="term" value="F:ATP binding"/>
    <property type="evidence" value="ECO:0007669"/>
    <property type="project" value="UniProtKB-UniRule"/>
</dbReference>
<feature type="binding site" evidence="2">
    <location>
        <position position="57"/>
    </location>
    <ligand>
        <name>ATP</name>
        <dbReference type="ChEBI" id="CHEBI:30616"/>
    </ligand>
</feature>
<feature type="binding site" evidence="2">
    <location>
        <position position="57"/>
    </location>
    <ligand>
        <name>Mg(2+)</name>
        <dbReference type="ChEBI" id="CHEBI:18420"/>
    </ligand>
</feature>
<protein>
    <recommendedName>
        <fullName evidence="2">ATP-dependent dethiobiotin synthetase BioD</fullName>
        <ecNumber evidence="2">6.3.3.3</ecNumber>
    </recommendedName>
    <alternativeName>
        <fullName evidence="2">DTB synthetase</fullName>
        <shortName evidence="2">DTBS</shortName>
    </alternativeName>
    <alternativeName>
        <fullName evidence="2">Dethiobiotin synthase</fullName>
    </alternativeName>
</protein>
<dbReference type="InterPro" id="IPR027417">
    <property type="entry name" value="P-loop_NTPase"/>
</dbReference>
<evidence type="ECO:0000313" key="3">
    <source>
        <dbReference type="EMBL" id="TWB21190.1"/>
    </source>
</evidence>
<dbReference type="EC" id="6.3.3.3" evidence="2"/>
<dbReference type="PANTHER" id="PTHR43210">
    <property type="entry name" value="DETHIOBIOTIN SYNTHETASE"/>
    <property type="match status" value="1"/>
</dbReference>
<dbReference type="EMBL" id="VITN01000005">
    <property type="protein sequence ID" value="TWB21190.1"/>
    <property type="molecule type" value="Genomic_DNA"/>
</dbReference>
<comment type="subunit">
    <text evidence="2">Homodimer.</text>
</comment>
<dbReference type="GO" id="GO:0004141">
    <property type="term" value="F:dethiobiotin synthase activity"/>
    <property type="evidence" value="ECO:0007669"/>
    <property type="project" value="UniProtKB-UniRule"/>
</dbReference>
<dbReference type="PIRSF" id="PIRSF006755">
    <property type="entry name" value="DTB_synth"/>
    <property type="match status" value="1"/>
</dbReference>
<keyword evidence="1 2" id="KW-0093">Biotin biosynthesis</keyword>
<gene>
    <name evidence="2" type="primary">bioD</name>
    <name evidence="3" type="ORF">FBZ89_10559</name>
</gene>
<dbReference type="GO" id="GO:0009102">
    <property type="term" value="P:biotin biosynthetic process"/>
    <property type="evidence" value="ECO:0007669"/>
    <property type="project" value="UniProtKB-UniRule"/>
</dbReference>
<comment type="catalytic activity">
    <reaction evidence="2">
        <text>(7R,8S)-7,8-diammoniononanoate + CO2 + ATP = (4R,5S)-dethiobiotin + ADP + phosphate + 3 H(+)</text>
        <dbReference type="Rhea" id="RHEA:15805"/>
        <dbReference type="ChEBI" id="CHEBI:15378"/>
        <dbReference type="ChEBI" id="CHEBI:16526"/>
        <dbReference type="ChEBI" id="CHEBI:30616"/>
        <dbReference type="ChEBI" id="CHEBI:43474"/>
        <dbReference type="ChEBI" id="CHEBI:149469"/>
        <dbReference type="ChEBI" id="CHEBI:149473"/>
        <dbReference type="ChEBI" id="CHEBI:456216"/>
        <dbReference type="EC" id="6.3.3.3"/>
    </reaction>
</comment>
<dbReference type="GO" id="GO:0000287">
    <property type="term" value="F:magnesium ion binding"/>
    <property type="evidence" value="ECO:0007669"/>
    <property type="project" value="UniProtKB-UniRule"/>
</dbReference>
<dbReference type="AlphaFoldDB" id="A0A560FHU8"/>
<dbReference type="Pfam" id="PF13500">
    <property type="entry name" value="AAA_26"/>
    <property type="match status" value="1"/>
</dbReference>
<comment type="pathway">
    <text evidence="2">Cofactor biosynthesis; biotin biosynthesis; biotin from 7,8-diaminononanoate: step 1/2.</text>
</comment>
<sequence>MTVPAFFVTATGTDIGKTFVTSGLVRRLRAKGIAAAALKPVVSGIDVEDAASLAASDPAQLLAAMGRPVTPAEVARVSPHRYAAPLSPDMAAAREGRPLDVDGMIEWCREKAAFAAAPLFVEGVGGAMVPLDDSRTVLDWMVALDLPLLLVTGSYLGTLSHTLTALDVLARRGLKVAAIAVSATPGATVPMAETLATLTRFAPGIPLAAVPRVDRVEEADAAFDALLATLGL</sequence>
<proteinExistence type="inferred from homology"/>
<feature type="binding site" evidence="2">
    <location>
        <begin position="14"/>
        <end position="19"/>
    </location>
    <ligand>
        <name>ATP</name>
        <dbReference type="ChEBI" id="CHEBI:30616"/>
    </ligand>
</feature>
<dbReference type="UniPathway" id="UPA00078">
    <property type="reaction ID" value="UER00161"/>
</dbReference>
<keyword evidence="2" id="KW-0067">ATP-binding</keyword>
<reference evidence="3 4" key="1">
    <citation type="submission" date="2019-06" db="EMBL/GenBank/DDBJ databases">
        <title>Genomic Encyclopedia of Type Strains, Phase IV (KMG-V): Genome sequencing to study the core and pangenomes of soil and plant-associated prokaryotes.</title>
        <authorList>
            <person name="Whitman W."/>
        </authorList>
    </citation>
    <scope>NUCLEOTIDE SEQUENCE [LARGE SCALE GENOMIC DNA]</scope>
    <source>
        <strain evidence="3 4">BR 11880</strain>
    </source>
</reference>